<name>A0ABT7IJR8_9BURK</name>
<dbReference type="RefSeq" id="WP_243375816.1">
    <property type="nucleotide sequence ID" value="NZ_JAKZJU020000001.1"/>
</dbReference>
<evidence type="ECO:0000313" key="1">
    <source>
        <dbReference type="EMBL" id="MDL2058602.1"/>
    </source>
</evidence>
<reference evidence="1" key="1">
    <citation type="submission" date="2023-03" db="EMBL/GenBank/DDBJ databases">
        <title>Mesosutterella sp. nov. isolated from porcine feces.</title>
        <authorList>
            <person name="Yu S."/>
        </authorList>
    </citation>
    <scope>NUCLEOTIDE SEQUENCE</scope>
    <source>
        <strain evidence="1">AGMB02718</strain>
    </source>
</reference>
<accession>A0ABT7IJR8</accession>
<organism evidence="1 2">
    <name type="scientific">Mesosutterella faecium</name>
    <dbReference type="NCBI Taxonomy" id="2925194"/>
    <lineage>
        <taxon>Bacteria</taxon>
        <taxon>Pseudomonadati</taxon>
        <taxon>Pseudomonadota</taxon>
        <taxon>Betaproteobacteria</taxon>
        <taxon>Burkholderiales</taxon>
        <taxon>Sutterellaceae</taxon>
        <taxon>Mesosutterella</taxon>
    </lineage>
</organism>
<protein>
    <submittedName>
        <fullName evidence="1">Uncharacterized protein</fullName>
    </submittedName>
</protein>
<gene>
    <name evidence="1" type="ORF">MUN46_001345</name>
</gene>
<keyword evidence="2" id="KW-1185">Reference proteome</keyword>
<dbReference type="Proteomes" id="UP001165481">
    <property type="component" value="Unassembled WGS sequence"/>
</dbReference>
<evidence type="ECO:0000313" key="2">
    <source>
        <dbReference type="Proteomes" id="UP001165481"/>
    </source>
</evidence>
<dbReference type="EMBL" id="JAKZJU020000001">
    <property type="protein sequence ID" value="MDL2058602.1"/>
    <property type="molecule type" value="Genomic_DNA"/>
</dbReference>
<sequence>MDKFVDTPAAAPPEAGFGRAAGADLAAILANCFEKTRNGRQISAGCIVSKRARTVPGERTLHMG</sequence>
<comment type="caution">
    <text evidence="1">The sequence shown here is derived from an EMBL/GenBank/DDBJ whole genome shotgun (WGS) entry which is preliminary data.</text>
</comment>
<proteinExistence type="predicted"/>